<dbReference type="CDD" id="cd03443">
    <property type="entry name" value="PaaI_thioesterase"/>
    <property type="match status" value="1"/>
</dbReference>
<dbReference type="InterPro" id="IPR006683">
    <property type="entry name" value="Thioestr_dom"/>
</dbReference>
<gene>
    <name evidence="4" type="ORF">A6F49_09760</name>
</gene>
<keyword evidence="5" id="KW-1185">Reference proteome</keyword>
<evidence type="ECO:0000256" key="1">
    <source>
        <dbReference type="ARBA" id="ARBA00008324"/>
    </source>
</evidence>
<reference evidence="4 5" key="1">
    <citation type="submission" date="2016-04" db="EMBL/GenBank/DDBJ databases">
        <title>First whole genome shotgun sequence of the bacterium Enteractinococcus sp. strain UASWS1574.</title>
        <authorList>
            <person name="Crovadore J."/>
            <person name="Chablais R."/>
            <person name="Lefort F."/>
        </authorList>
    </citation>
    <scope>NUCLEOTIDE SEQUENCE [LARGE SCALE GENOMIC DNA]</scope>
    <source>
        <strain evidence="4 5">UASWS1574</strain>
    </source>
</reference>
<dbReference type="NCBIfam" id="TIGR00369">
    <property type="entry name" value="unchar_dom_1"/>
    <property type="match status" value="1"/>
</dbReference>
<organism evidence="4 5">
    <name type="scientific">Enteractinococcus helveticum</name>
    <dbReference type="NCBI Taxonomy" id="1837282"/>
    <lineage>
        <taxon>Bacteria</taxon>
        <taxon>Bacillati</taxon>
        <taxon>Actinomycetota</taxon>
        <taxon>Actinomycetes</taxon>
        <taxon>Micrococcales</taxon>
        <taxon>Micrococcaceae</taxon>
    </lineage>
</organism>
<dbReference type="Gene3D" id="3.10.129.10">
    <property type="entry name" value="Hotdog Thioesterase"/>
    <property type="match status" value="1"/>
</dbReference>
<dbReference type="RefSeq" id="WP_043057720.1">
    <property type="nucleotide sequence ID" value="NZ_LXEY01000017.1"/>
</dbReference>
<dbReference type="STRING" id="1837282.A6F49_09760"/>
<dbReference type="OrthoDB" id="9798208at2"/>
<feature type="domain" description="Thioesterase" evidence="3">
    <location>
        <begin position="52"/>
        <end position="130"/>
    </location>
</feature>
<dbReference type="Pfam" id="PF03061">
    <property type="entry name" value="4HBT"/>
    <property type="match status" value="1"/>
</dbReference>
<dbReference type="EMBL" id="LXEY01000017">
    <property type="protein sequence ID" value="OAV61243.1"/>
    <property type="molecule type" value="Genomic_DNA"/>
</dbReference>
<comment type="similarity">
    <text evidence="1">Belongs to the thioesterase PaaI family.</text>
</comment>
<evidence type="ECO:0000259" key="3">
    <source>
        <dbReference type="Pfam" id="PF03061"/>
    </source>
</evidence>
<proteinExistence type="inferred from homology"/>
<name>A0A1B7LZZ1_9MICC</name>
<dbReference type="AlphaFoldDB" id="A0A1B7LZZ1"/>
<keyword evidence="2" id="KW-0378">Hydrolase</keyword>
<dbReference type="PANTHER" id="PTHR43240">
    <property type="entry name" value="1,4-DIHYDROXY-2-NAPHTHOYL-COA THIOESTERASE 1"/>
    <property type="match status" value="1"/>
</dbReference>
<comment type="caution">
    <text evidence="4">The sequence shown here is derived from an EMBL/GenBank/DDBJ whole genome shotgun (WGS) entry which is preliminary data.</text>
</comment>
<dbReference type="PANTHER" id="PTHR43240:SF5">
    <property type="entry name" value="1,4-DIHYDROXY-2-NAPHTHOYL-COA THIOESTERASE 1"/>
    <property type="match status" value="1"/>
</dbReference>
<dbReference type="GO" id="GO:0005829">
    <property type="term" value="C:cytosol"/>
    <property type="evidence" value="ECO:0007669"/>
    <property type="project" value="TreeGrafter"/>
</dbReference>
<evidence type="ECO:0000313" key="4">
    <source>
        <dbReference type="EMBL" id="OAV61243.1"/>
    </source>
</evidence>
<dbReference type="GO" id="GO:0061522">
    <property type="term" value="F:1,4-dihydroxy-2-naphthoyl-CoA thioesterase activity"/>
    <property type="evidence" value="ECO:0007669"/>
    <property type="project" value="TreeGrafter"/>
</dbReference>
<protein>
    <recommendedName>
        <fullName evidence="3">Thioesterase domain-containing protein</fullName>
    </recommendedName>
</protein>
<dbReference type="InterPro" id="IPR029069">
    <property type="entry name" value="HotDog_dom_sf"/>
</dbReference>
<evidence type="ECO:0000313" key="5">
    <source>
        <dbReference type="Proteomes" id="UP000078292"/>
    </source>
</evidence>
<dbReference type="SUPFAM" id="SSF54637">
    <property type="entry name" value="Thioesterase/thiol ester dehydrase-isomerase"/>
    <property type="match status" value="1"/>
</dbReference>
<accession>A0A1B7LZZ1</accession>
<dbReference type="Proteomes" id="UP000078292">
    <property type="component" value="Unassembled WGS sequence"/>
</dbReference>
<dbReference type="InterPro" id="IPR003736">
    <property type="entry name" value="PAAI_dom"/>
</dbReference>
<evidence type="ECO:0000256" key="2">
    <source>
        <dbReference type="ARBA" id="ARBA00022801"/>
    </source>
</evidence>
<sequence length="143" mass="15835">MSIWFGNPTIEELTQYRVNTVIEVLDIEFSEIGDDYLELTMPVTQKTLQNAGILHGGVSVVLAETACSVGATMTVDRDKQYVVGQEINANHIRPGIPGDIITARATPVSRGRRSQVWDIRLHNQNDKLVCISRCTMAVLDHAD</sequence>